<gene>
    <name evidence="2" type="ORF">DAEQUDRAFT_727044</name>
</gene>
<reference evidence="2 3" key="1">
    <citation type="journal article" date="2016" name="Mol. Biol. Evol.">
        <title>Comparative Genomics of Early-Diverging Mushroom-Forming Fungi Provides Insights into the Origins of Lignocellulose Decay Capabilities.</title>
        <authorList>
            <person name="Nagy L.G."/>
            <person name="Riley R."/>
            <person name="Tritt A."/>
            <person name="Adam C."/>
            <person name="Daum C."/>
            <person name="Floudas D."/>
            <person name="Sun H."/>
            <person name="Yadav J.S."/>
            <person name="Pangilinan J."/>
            <person name="Larsson K.H."/>
            <person name="Matsuura K."/>
            <person name="Barry K."/>
            <person name="Labutti K."/>
            <person name="Kuo R."/>
            <person name="Ohm R.A."/>
            <person name="Bhattacharya S.S."/>
            <person name="Shirouzu T."/>
            <person name="Yoshinaga Y."/>
            <person name="Martin F.M."/>
            <person name="Grigoriev I.V."/>
            <person name="Hibbett D.S."/>
        </authorList>
    </citation>
    <scope>NUCLEOTIDE SEQUENCE [LARGE SCALE GENOMIC DNA]</scope>
    <source>
        <strain evidence="2 3">L-15889</strain>
    </source>
</reference>
<organism evidence="2 3">
    <name type="scientific">Daedalea quercina L-15889</name>
    <dbReference type="NCBI Taxonomy" id="1314783"/>
    <lineage>
        <taxon>Eukaryota</taxon>
        <taxon>Fungi</taxon>
        <taxon>Dikarya</taxon>
        <taxon>Basidiomycota</taxon>
        <taxon>Agaricomycotina</taxon>
        <taxon>Agaricomycetes</taxon>
        <taxon>Polyporales</taxon>
        <taxon>Fomitopsis</taxon>
    </lineage>
</organism>
<name>A0A165Q8P6_9APHY</name>
<keyword evidence="3" id="KW-1185">Reference proteome</keyword>
<evidence type="ECO:0000313" key="2">
    <source>
        <dbReference type="EMBL" id="KZT69153.1"/>
    </source>
</evidence>
<protein>
    <submittedName>
        <fullName evidence="2">Uncharacterized protein</fullName>
    </submittedName>
</protein>
<feature type="region of interest" description="Disordered" evidence="1">
    <location>
        <begin position="1"/>
        <end position="43"/>
    </location>
</feature>
<feature type="compositionally biased region" description="Polar residues" evidence="1">
    <location>
        <begin position="1"/>
        <end position="16"/>
    </location>
</feature>
<feature type="compositionally biased region" description="Low complexity" evidence="1">
    <location>
        <begin position="17"/>
        <end position="34"/>
    </location>
</feature>
<dbReference type="Proteomes" id="UP000076727">
    <property type="component" value="Unassembled WGS sequence"/>
</dbReference>
<sequence>METASSRLNQRYNSSLAVGNSGRARARGSHSSTGTSPRGSRATGDYVHVSFICGANAGEGTVSSPAGLETMTQFWRTLEGGVCVLRPRHG</sequence>
<evidence type="ECO:0000256" key="1">
    <source>
        <dbReference type="SAM" id="MobiDB-lite"/>
    </source>
</evidence>
<proteinExistence type="predicted"/>
<evidence type="ECO:0000313" key="3">
    <source>
        <dbReference type="Proteomes" id="UP000076727"/>
    </source>
</evidence>
<dbReference type="AlphaFoldDB" id="A0A165Q8P6"/>
<accession>A0A165Q8P6</accession>
<dbReference type="EMBL" id="KV429060">
    <property type="protein sequence ID" value="KZT69153.1"/>
    <property type="molecule type" value="Genomic_DNA"/>
</dbReference>